<reference evidence="2 3" key="1">
    <citation type="journal article" date="2023" name="Plants (Basel)">
        <title>Bridging the Gap: Combining Genomics and Transcriptomics Approaches to Understand Stylosanthes scabra, an Orphan Legume from the Brazilian Caatinga.</title>
        <authorList>
            <person name="Ferreira-Neto J.R.C."/>
            <person name="da Silva M.D."/>
            <person name="Binneck E."/>
            <person name="de Melo N.F."/>
            <person name="da Silva R.H."/>
            <person name="de Melo A.L.T.M."/>
            <person name="Pandolfi V."/>
            <person name="Bustamante F.O."/>
            <person name="Brasileiro-Vidal A.C."/>
            <person name="Benko-Iseppon A.M."/>
        </authorList>
    </citation>
    <scope>NUCLEOTIDE SEQUENCE [LARGE SCALE GENOMIC DNA]</scope>
    <source>
        <tissue evidence="2">Leaves</tissue>
    </source>
</reference>
<sequence length="351" mass="39874">MIAARADLDRVGLAQFVCTPYDDPAWDALRPAWMLTVEEQLTWRAVVPIVCFIARGEDQWWPVKNAEWYDAWRGRFGEEQQVTITPTAYPAMATREYFTWWIAACRHCYLSRPDVLDDPHLEDLPEDIPLTTSQPRDALRFPGDVPVTRRRRRAFRPDIQRHRPVGAMDSEEEEEYARQEDLPGSSGHGGQAQPEQGEAESDHPEPEPTGVEGDQHERLDDDFFTGAEIDFAARFGEREYAPSGDVDPDLGFHATVPVDGSRHELDSPFESIIRWARWGFSGLPGQQFGTSPSWEYPPLQPGSGSSSMHPVHDQQPPMAPPQQQVIRPRPRRHIQPRPCGTVSHLQHPPPQ</sequence>
<feature type="region of interest" description="Disordered" evidence="1">
    <location>
        <begin position="151"/>
        <end position="217"/>
    </location>
</feature>
<organism evidence="2 3">
    <name type="scientific">Stylosanthes scabra</name>
    <dbReference type="NCBI Taxonomy" id="79078"/>
    <lineage>
        <taxon>Eukaryota</taxon>
        <taxon>Viridiplantae</taxon>
        <taxon>Streptophyta</taxon>
        <taxon>Embryophyta</taxon>
        <taxon>Tracheophyta</taxon>
        <taxon>Spermatophyta</taxon>
        <taxon>Magnoliopsida</taxon>
        <taxon>eudicotyledons</taxon>
        <taxon>Gunneridae</taxon>
        <taxon>Pentapetalae</taxon>
        <taxon>rosids</taxon>
        <taxon>fabids</taxon>
        <taxon>Fabales</taxon>
        <taxon>Fabaceae</taxon>
        <taxon>Papilionoideae</taxon>
        <taxon>50 kb inversion clade</taxon>
        <taxon>dalbergioids sensu lato</taxon>
        <taxon>Dalbergieae</taxon>
        <taxon>Pterocarpus clade</taxon>
        <taxon>Stylosanthes</taxon>
    </lineage>
</organism>
<dbReference type="EMBL" id="JASCZI010121143">
    <property type="protein sequence ID" value="MED6160096.1"/>
    <property type="molecule type" value="Genomic_DNA"/>
</dbReference>
<evidence type="ECO:0008006" key="4">
    <source>
        <dbReference type="Google" id="ProtNLM"/>
    </source>
</evidence>
<accession>A0ABU6UFV2</accession>
<evidence type="ECO:0000313" key="3">
    <source>
        <dbReference type="Proteomes" id="UP001341840"/>
    </source>
</evidence>
<keyword evidence="3" id="KW-1185">Reference proteome</keyword>
<dbReference type="Proteomes" id="UP001341840">
    <property type="component" value="Unassembled WGS sequence"/>
</dbReference>
<protein>
    <recommendedName>
        <fullName evidence="4">Aminotransferase-like plant mobile domain-containing protein</fullName>
    </recommendedName>
</protein>
<name>A0ABU6UFV2_9FABA</name>
<gene>
    <name evidence="2" type="ORF">PIB30_048221</name>
</gene>
<evidence type="ECO:0000256" key="1">
    <source>
        <dbReference type="SAM" id="MobiDB-lite"/>
    </source>
</evidence>
<evidence type="ECO:0000313" key="2">
    <source>
        <dbReference type="EMBL" id="MED6160096.1"/>
    </source>
</evidence>
<proteinExistence type="predicted"/>
<feature type="region of interest" description="Disordered" evidence="1">
    <location>
        <begin position="286"/>
        <end position="351"/>
    </location>
</feature>
<comment type="caution">
    <text evidence="2">The sequence shown here is derived from an EMBL/GenBank/DDBJ whole genome shotgun (WGS) entry which is preliminary data.</text>
</comment>